<comment type="caution">
    <text evidence="4">The sequence shown here is derived from an EMBL/GenBank/DDBJ whole genome shotgun (WGS) entry which is preliminary data.</text>
</comment>
<dbReference type="GO" id="GO:0004185">
    <property type="term" value="F:serine-type carboxypeptidase activity"/>
    <property type="evidence" value="ECO:0007669"/>
    <property type="project" value="InterPro"/>
</dbReference>
<dbReference type="Proteomes" id="UP000216444">
    <property type="component" value="Unassembled WGS sequence"/>
</dbReference>
<name>A0A261FCX5_9BIFI</name>
<dbReference type="EMBL" id="MWWV01000013">
    <property type="protein sequence ID" value="OZG56895.1"/>
    <property type="molecule type" value="Genomic_DNA"/>
</dbReference>
<comment type="similarity">
    <text evidence="1">Belongs to the peptidase S13 family.</text>
</comment>
<evidence type="ECO:0000313" key="5">
    <source>
        <dbReference type="Proteomes" id="UP000216444"/>
    </source>
</evidence>
<keyword evidence="2" id="KW-0378">Hydrolase</keyword>
<proteinExistence type="inferred from homology"/>
<evidence type="ECO:0000256" key="1">
    <source>
        <dbReference type="ARBA" id="ARBA00006096"/>
    </source>
</evidence>
<dbReference type="PANTHER" id="PTHR30023:SF0">
    <property type="entry name" value="PENICILLIN-SENSITIVE CARBOXYPEPTIDASE A"/>
    <property type="match status" value="1"/>
</dbReference>
<dbReference type="AlphaFoldDB" id="A0A261FCX5"/>
<evidence type="ECO:0000256" key="3">
    <source>
        <dbReference type="SAM" id="MobiDB-lite"/>
    </source>
</evidence>
<evidence type="ECO:0000256" key="2">
    <source>
        <dbReference type="ARBA" id="ARBA00022801"/>
    </source>
</evidence>
<feature type="region of interest" description="Disordered" evidence="3">
    <location>
        <begin position="244"/>
        <end position="266"/>
    </location>
</feature>
<keyword evidence="4" id="KW-0645">Protease</keyword>
<dbReference type="PANTHER" id="PTHR30023">
    <property type="entry name" value="D-ALANYL-D-ALANINE CARBOXYPEPTIDASE"/>
    <property type="match status" value="1"/>
</dbReference>
<evidence type="ECO:0000313" key="4">
    <source>
        <dbReference type="EMBL" id="OZG56895.1"/>
    </source>
</evidence>
<reference evidence="4 5" key="1">
    <citation type="journal article" date="2017" name="BMC Genomics">
        <title>Comparative genomic and phylogenomic analyses of the Bifidobacteriaceae family.</title>
        <authorList>
            <person name="Lugli G.A."/>
            <person name="Milani C."/>
            <person name="Turroni F."/>
            <person name="Duranti S."/>
            <person name="Mancabelli L."/>
            <person name="Mangifesta M."/>
            <person name="Ferrario C."/>
            <person name="Modesto M."/>
            <person name="Mattarelli P."/>
            <person name="Jiri K."/>
            <person name="van Sinderen D."/>
            <person name="Ventura M."/>
        </authorList>
    </citation>
    <scope>NUCLEOTIDE SEQUENCE [LARGE SCALE GENOMIC DNA]</scope>
    <source>
        <strain evidence="4 5">DSM 100201</strain>
    </source>
</reference>
<dbReference type="GO" id="GO:0006508">
    <property type="term" value="P:proteolysis"/>
    <property type="evidence" value="ECO:0007669"/>
    <property type="project" value="InterPro"/>
</dbReference>
<keyword evidence="5" id="KW-1185">Reference proteome</keyword>
<sequence>MRIHRQTMGRRKITVIVSAAVTVLLAVGYIVADAADMAPGLLTSTSAQPITFPAAAKTRTVKTLTGQLQNGPTIDAAQAQKLVDEFASAEGVGNDFSLIIADAQGNAVVKRNETVAREPASTLKTLTAFAAASTLDMSSTLDTDVYLTGSGDSATLTLKGNGDMLLGSGESDPNHINGRAGIATLVARTAAVLREKNITTVALAYDDSLFGSKRLPDTIGANNVDLMNAAPMASMAIDGARNWNGTTKPADPDVDSKFPPRSSTPAADTATEFARQLGEQGITVTSTAEGKAPESKPIASVSSAKLSEIMSFMLKNSNNTEAELFGRLTAIKTGQDNSPEGATKAVKSILEAHGITTTGLTMADCSGLSTGTQLTVETLMQTQSKYAQTGTAVASASEALAVSGLSGTALHHTFPSSTNGLIRLKTGTLDTVTSMTGNVSRTKGGVLTFAIIINNPANMWSAIQALDHLVGQLPEL</sequence>
<dbReference type="InterPro" id="IPR012338">
    <property type="entry name" value="Beta-lactam/transpept-like"/>
</dbReference>
<dbReference type="PRINTS" id="PR00922">
    <property type="entry name" value="DADACBPTASE3"/>
</dbReference>
<protein>
    <submittedName>
        <fullName evidence="4">D-alanyl-D-alanine carboxypeptidase</fullName>
    </submittedName>
</protein>
<dbReference type="SUPFAM" id="SSF56601">
    <property type="entry name" value="beta-lactamase/transpeptidase-like"/>
    <property type="match status" value="1"/>
</dbReference>
<dbReference type="Gene3D" id="3.40.710.10">
    <property type="entry name" value="DD-peptidase/beta-lactamase superfamily"/>
    <property type="match status" value="2"/>
</dbReference>
<dbReference type="GO" id="GO:0000270">
    <property type="term" value="P:peptidoglycan metabolic process"/>
    <property type="evidence" value="ECO:0007669"/>
    <property type="project" value="TreeGrafter"/>
</dbReference>
<organism evidence="4 5">
    <name type="scientific">Bifidobacterium tissieri</name>
    <dbReference type="NCBI Taxonomy" id="1630162"/>
    <lineage>
        <taxon>Bacteria</taxon>
        <taxon>Bacillati</taxon>
        <taxon>Actinomycetota</taxon>
        <taxon>Actinomycetes</taxon>
        <taxon>Bifidobacteriales</taxon>
        <taxon>Bifidobacteriaceae</taxon>
        <taxon>Bifidobacterium</taxon>
    </lineage>
</organism>
<gene>
    <name evidence="4" type="ORF">BTIS_1738</name>
</gene>
<dbReference type="Pfam" id="PF02113">
    <property type="entry name" value="Peptidase_S13"/>
    <property type="match status" value="2"/>
</dbReference>
<dbReference type="InterPro" id="IPR000667">
    <property type="entry name" value="Peptidase_S13"/>
</dbReference>
<accession>A0A261FCX5</accession>
<keyword evidence="4" id="KW-0121">Carboxypeptidase</keyword>